<dbReference type="Proteomes" id="UP000247702">
    <property type="component" value="Unassembled WGS sequence"/>
</dbReference>
<keyword evidence="2" id="KW-1185">Reference proteome</keyword>
<name>A0A2Z6RS02_9GLOM</name>
<comment type="caution">
    <text evidence="1">The sequence shown here is derived from an EMBL/GenBank/DDBJ whole genome shotgun (WGS) entry which is preliminary data.</text>
</comment>
<proteinExistence type="predicted"/>
<dbReference type="EMBL" id="BEXD01003981">
    <property type="protein sequence ID" value="GBC05031.1"/>
    <property type="molecule type" value="Genomic_DNA"/>
</dbReference>
<accession>A0A2Z6RS02</accession>
<protein>
    <recommendedName>
        <fullName evidence="3">Peptidase S1 domain-containing protein</fullName>
    </recommendedName>
</protein>
<gene>
    <name evidence="1" type="ORF">RclHR1_00060044</name>
</gene>
<evidence type="ECO:0000313" key="2">
    <source>
        <dbReference type="Proteomes" id="UP000247702"/>
    </source>
</evidence>
<dbReference type="InterPro" id="IPR009003">
    <property type="entry name" value="Peptidase_S1_PA"/>
</dbReference>
<evidence type="ECO:0008006" key="3">
    <source>
        <dbReference type="Google" id="ProtNLM"/>
    </source>
</evidence>
<organism evidence="1 2">
    <name type="scientific">Rhizophagus clarus</name>
    <dbReference type="NCBI Taxonomy" id="94130"/>
    <lineage>
        <taxon>Eukaryota</taxon>
        <taxon>Fungi</taxon>
        <taxon>Fungi incertae sedis</taxon>
        <taxon>Mucoromycota</taxon>
        <taxon>Glomeromycotina</taxon>
        <taxon>Glomeromycetes</taxon>
        <taxon>Glomerales</taxon>
        <taxon>Glomeraceae</taxon>
        <taxon>Rhizophagus</taxon>
    </lineage>
</organism>
<dbReference type="SUPFAM" id="SSF50494">
    <property type="entry name" value="Trypsin-like serine proteases"/>
    <property type="match status" value="1"/>
</dbReference>
<dbReference type="AlphaFoldDB" id="A0A2Z6RS02"/>
<evidence type="ECO:0000313" key="1">
    <source>
        <dbReference type="EMBL" id="GBC05031.1"/>
    </source>
</evidence>
<sequence length="534" mass="59527">MDDVVTAISVTNSAISVTNSAISATNSTLSVTNEKLSVTNEKLSQLIDLLISKEQQKTASDNAIKKYSTEDHTEIKELLSEELKKIPGWNISKYPGKNLSKNVYAYVKRHHKCITNTNYLEKGEEKGARKTIREYLYRYLPEKESVDSDFETTAVKAETTTDMRYEELGTLISVDEGEIDEMILFNLTKDKVNNPVLINSISTNLDDIVEQIKKIGQELSVESYMHFYITGLQRLNFVLKSAVPMVGNRKVSQVFDDDIYIKIGKASRELRKEFGNKVPFSLIYPGMVDEKACIIAAVNLKDGTPVYNIPAEFKGFPVLINYGTIKPSSYDYYRKYQNLKPGISIDDAEIDGVCTLGTLFRAKNQTNKKYLLTVQHGVGDTGGSVIQPGKGKSENQCAIVSYQTLCIDKFNRLLDYAFCEVDHCCDGLINVHKTGRTTGHTTGKMFTNLQPGIVTNLFDEEKTVDVLIVTGDNGDFDDSGDSGSPVYDQDGGLWGIYEGTFIKGGVSVVIPIDIILQSVYDNTKIEFKLLKMSE</sequence>
<reference evidence="1 2" key="1">
    <citation type="submission" date="2017-11" db="EMBL/GenBank/DDBJ databases">
        <title>The genome of Rhizophagus clarus HR1 reveals common genetic basis of auxotrophy among arbuscular mycorrhizal fungi.</title>
        <authorList>
            <person name="Kobayashi Y."/>
        </authorList>
    </citation>
    <scope>NUCLEOTIDE SEQUENCE [LARGE SCALE GENOMIC DNA]</scope>
    <source>
        <strain evidence="1 2">HR1</strain>
    </source>
</reference>